<dbReference type="GO" id="GO:0000978">
    <property type="term" value="F:RNA polymerase II cis-regulatory region sequence-specific DNA binding"/>
    <property type="evidence" value="ECO:0007669"/>
    <property type="project" value="TreeGrafter"/>
</dbReference>
<keyword evidence="5" id="KW-0346">Stress response</keyword>
<evidence type="ECO:0000256" key="11">
    <source>
        <dbReference type="SAM" id="MobiDB-lite"/>
    </source>
</evidence>
<organism evidence="13 15">
    <name type="scientific">Mikania micrantha</name>
    <name type="common">bitter vine</name>
    <dbReference type="NCBI Taxonomy" id="192012"/>
    <lineage>
        <taxon>Eukaryota</taxon>
        <taxon>Viridiplantae</taxon>
        <taxon>Streptophyta</taxon>
        <taxon>Embryophyta</taxon>
        <taxon>Tracheophyta</taxon>
        <taxon>Spermatophyta</taxon>
        <taxon>Magnoliopsida</taxon>
        <taxon>eudicotyledons</taxon>
        <taxon>Gunneridae</taxon>
        <taxon>Pentapetalae</taxon>
        <taxon>asterids</taxon>
        <taxon>campanulids</taxon>
        <taxon>Asterales</taxon>
        <taxon>Asteraceae</taxon>
        <taxon>Asteroideae</taxon>
        <taxon>Heliantheae alliance</taxon>
        <taxon>Eupatorieae</taxon>
        <taxon>Mikania</taxon>
    </lineage>
</organism>
<evidence type="ECO:0000256" key="5">
    <source>
        <dbReference type="ARBA" id="ARBA00023016"/>
    </source>
</evidence>
<accession>A0A5N6LJ46</accession>
<dbReference type="InterPro" id="IPR036388">
    <property type="entry name" value="WH-like_DNA-bd_sf"/>
</dbReference>
<comment type="subcellular location">
    <subcellularLocation>
        <location evidence="1">Nucleus</location>
    </subcellularLocation>
</comment>
<evidence type="ECO:0000256" key="2">
    <source>
        <dbReference type="ARBA" id="ARBA00011233"/>
    </source>
</evidence>
<dbReference type="PANTHER" id="PTHR10015">
    <property type="entry name" value="HEAT SHOCK TRANSCRIPTION FACTOR"/>
    <property type="match status" value="1"/>
</dbReference>
<dbReference type="OrthoDB" id="60033at2759"/>
<comment type="caution">
    <text evidence="13">The sequence shown here is derived from an EMBL/GenBank/DDBJ whole genome shotgun (WGS) entry which is preliminary data.</text>
</comment>
<keyword evidence="7" id="KW-0804">Transcription</keyword>
<dbReference type="GO" id="GO:0034605">
    <property type="term" value="P:cellular response to heat"/>
    <property type="evidence" value="ECO:0007669"/>
    <property type="project" value="TreeGrafter"/>
</dbReference>
<evidence type="ECO:0000256" key="9">
    <source>
        <dbReference type="RuleBase" id="RU004020"/>
    </source>
</evidence>
<evidence type="ECO:0000256" key="10">
    <source>
        <dbReference type="SAM" id="Coils"/>
    </source>
</evidence>
<dbReference type="FunFam" id="1.10.10.10:FF:000037">
    <property type="entry name" value="Heat stress transcription factor B-4"/>
    <property type="match status" value="1"/>
</dbReference>
<keyword evidence="3" id="KW-0597">Phosphoprotein</keyword>
<feature type="domain" description="HSF-type DNA-binding" evidence="12">
    <location>
        <begin position="44"/>
        <end position="145"/>
    </location>
</feature>
<feature type="region of interest" description="Disordered" evidence="11">
    <location>
        <begin position="1"/>
        <end position="28"/>
    </location>
</feature>
<dbReference type="SMART" id="SM00415">
    <property type="entry name" value="HSF"/>
    <property type="match status" value="1"/>
</dbReference>
<dbReference type="Gene3D" id="1.10.10.10">
    <property type="entry name" value="Winged helix-like DNA-binding domain superfamily/Winged helix DNA-binding domain"/>
    <property type="match status" value="1"/>
</dbReference>
<keyword evidence="15" id="KW-1185">Reference proteome</keyword>
<dbReference type="AlphaFoldDB" id="A0A5N6LJ46"/>
<evidence type="ECO:0000256" key="7">
    <source>
        <dbReference type="ARBA" id="ARBA00023163"/>
    </source>
</evidence>
<dbReference type="GO" id="GO:0003700">
    <property type="term" value="F:DNA-binding transcription factor activity"/>
    <property type="evidence" value="ECO:0007669"/>
    <property type="project" value="InterPro"/>
</dbReference>
<evidence type="ECO:0000256" key="3">
    <source>
        <dbReference type="ARBA" id="ARBA00022553"/>
    </source>
</evidence>
<gene>
    <name evidence="14" type="ORF">E3N88_37186</name>
    <name evidence="13" type="ORF">E3N88_41968</name>
</gene>
<keyword evidence="10" id="KW-0175">Coiled coil</keyword>
<comment type="subunit">
    <text evidence="2">Homotrimer.</text>
</comment>
<evidence type="ECO:0000313" key="14">
    <source>
        <dbReference type="EMBL" id="KAD3069306.1"/>
    </source>
</evidence>
<reference evidence="13 15" key="1">
    <citation type="submission" date="2019-05" db="EMBL/GenBank/DDBJ databases">
        <title>Mikania micrantha, genome provides insights into the molecular mechanism of rapid growth.</title>
        <authorList>
            <person name="Liu B."/>
        </authorList>
    </citation>
    <scope>NUCLEOTIDE SEQUENCE [LARGE SCALE GENOMIC DNA]</scope>
    <source>
        <strain evidence="13">NLD-2019</strain>
        <tissue evidence="13">Leaf</tissue>
    </source>
</reference>
<feature type="coiled-coil region" evidence="10">
    <location>
        <begin position="147"/>
        <end position="174"/>
    </location>
</feature>
<dbReference type="EMBL" id="SZYD01000017">
    <property type="protein sequence ID" value="KAD3069306.1"/>
    <property type="molecule type" value="Genomic_DNA"/>
</dbReference>
<dbReference type="InterPro" id="IPR036390">
    <property type="entry name" value="WH_DNA-bd_sf"/>
</dbReference>
<dbReference type="InterPro" id="IPR000232">
    <property type="entry name" value="HSF_DNA-bd"/>
</dbReference>
<sequence length="239" mass="26662">MEDHIEVPETVVLTSEGSSSGDEDSGVGAGLLQEPVIRGVRNGGPPHFVTKLYDLVSDKTIDSTISWVNMENQVSGGAATSFAIWNDVDFVNNVLPLMSKSNKFDSFISQLNNYGFKKVSWDRREYANKWFQEGKPHLLNNIKRRSSKENKSDNDKITREIQKLESESKNVDHELHAFKAYIDNAISKHKQILQAIEIVIKSIQHHCRSHGEVVNSDSGSTLAGHETSEFGESSFPPSC</sequence>
<dbReference type="GO" id="GO:0006357">
    <property type="term" value="P:regulation of transcription by RNA polymerase II"/>
    <property type="evidence" value="ECO:0007669"/>
    <property type="project" value="TreeGrafter"/>
</dbReference>
<dbReference type="EMBL" id="SZYD01000214">
    <property type="protein sequence ID" value="KAD2047927.1"/>
    <property type="molecule type" value="Genomic_DNA"/>
</dbReference>
<dbReference type="Proteomes" id="UP000326396">
    <property type="component" value="Linkage Group LG7"/>
</dbReference>
<dbReference type="PANTHER" id="PTHR10015:SF456">
    <property type="entry name" value="E2F_DP FAMILY WINGED-HELIX DNA-BINDING DOMAIN-CONTAINING PROTEIN-RELATED"/>
    <property type="match status" value="1"/>
</dbReference>
<keyword evidence="6" id="KW-0238">DNA-binding</keyword>
<name>A0A5N6LJ46_9ASTR</name>
<evidence type="ECO:0000256" key="8">
    <source>
        <dbReference type="ARBA" id="ARBA00023242"/>
    </source>
</evidence>
<keyword evidence="8" id="KW-0539">Nucleus</keyword>
<dbReference type="GO" id="GO:0005634">
    <property type="term" value="C:nucleus"/>
    <property type="evidence" value="ECO:0007669"/>
    <property type="project" value="UniProtKB-SubCell"/>
</dbReference>
<feature type="region of interest" description="Disordered" evidence="11">
    <location>
        <begin position="211"/>
        <end position="239"/>
    </location>
</feature>
<proteinExistence type="inferred from homology"/>
<evidence type="ECO:0000313" key="13">
    <source>
        <dbReference type="EMBL" id="KAD2047927.1"/>
    </source>
</evidence>
<evidence type="ECO:0000256" key="4">
    <source>
        <dbReference type="ARBA" id="ARBA00023015"/>
    </source>
</evidence>
<comment type="similarity">
    <text evidence="9">Belongs to the HSF family.</text>
</comment>
<protein>
    <recommendedName>
        <fullName evidence="12">HSF-type DNA-binding domain-containing protein</fullName>
    </recommendedName>
</protein>
<dbReference type="SUPFAM" id="SSF46785">
    <property type="entry name" value="Winged helix' DNA-binding domain"/>
    <property type="match status" value="1"/>
</dbReference>
<evidence type="ECO:0000256" key="1">
    <source>
        <dbReference type="ARBA" id="ARBA00004123"/>
    </source>
</evidence>
<evidence type="ECO:0000259" key="12">
    <source>
        <dbReference type="SMART" id="SM00415"/>
    </source>
</evidence>
<keyword evidence="4" id="KW-0805">Transcription regulation</keyword>
<evidence type="ECO:0000256" key="6">
    <source>
        <dbReference type="ARBA" id="ARBA00023125"/>
    </source>
</evidence>
<dbReference type="Pfam" id="PF00447">
    <property type="entry name" value="HSF_DNA-bind"/>
    <property type="match status" value="1"/>
</dbReference>
<evidence type="ECO:0000313" key="15">
    <source>
        <dbReference type="Proteomes" id="UP000326396"/>
    </source>
</evidence>